<feature type="transmembrane region" description="Helical" evidence="6">
    <location>
        <begin position="598"/>
        <end position="618"/>
    </location>
</feature>
<dbReference type="Gene3D" id="1.20.1250.20">
    <property type="entry name" value="MFS general substrate transporter like domains"/>
    <property type="match status" value="3"/>
</dbReference>
<feature type="transmembrane region" description="Helical" evidence="6">
    <location>
        <begin position="221"/>
        <end position="244"/>
    </location>
</feature>
<feature type="transmembrane region" description="Helical" evidence="6">
    <location>
        <begin position="804"/>
        <end position="821"/>
    </location>
</feature>
<feature type="transmembrane region" description="Helical" evidence="6">
    <location>
        <begin position="678"/>
        <end position="697"/>
    </location>
</feature>
<feature type="transmembrane region" description="Helical" evidence="6">
    <location>
        <begin position="320"/>
        <end position="339"/>
    </location>
</feature>
<feature type="transmembrane region" description="Helical" evidence="6">
    <location>
        <begin position="375"/>
        <end position="399"/>
    </location>
</feature>
<accession>A0A8S1DW98</accession>
<dbReference type="InterPro" id="IPR020846">
    <property type="entry name" value="MFS_dom"/>
</dbReference>
<dbReference type="OrthoDB" id="422206at2759"/>
<feature type="transmembrane region" description="Helical" evidence="6">
    <location>
        <begin position="733"/>
        <end position="760"/>
    </location>
</feature>
<feature type="domain" description="Major facilitator superfamily (MFS) profile" evidence="7">
    <location>
        <begin position="59"/>
        <end position="464"/>
    </location>
</feature>
<feature type="transmembrane region" description="Helical" evidence="6">
    <location>
        <begin position="509"/>
        <end position="527"/>
    </location>
</feature>
<feature type="transmembrane region" description="Helical" evidence="6">
    <location>
        <begin position="189"/>
        <end position="209"/>
    </location>
</feature>
<keyword evidence="2 6" id="KW-0812">Transmembrane</keyword>
<dbReference type="AlphaFoldDB" id="A0A8S1DW98"/>
<feature type="transmembrane region" description="Helical" evidence="6">
    <location>
        <begin position="99"/>
        <end position="117"/>
    </location>
</feature>
<dbReference type="GO" id="GO:0016020">
    <property type="term" value="C:membrane"/>
    <property type="evidence" value="ECO:0007669"/>
    <property type="project" value="UniProtKB-SubCell"/>
</dbReference>
<evidence type="ECO:0000259" key="7">
    <source>
        <dbReference type="PROSITE" id="PS50850"/>
    </source>
</evidence>
<feature type="transmembrane region" description="Helical" evidence="6">
    <location>
        <begin position="280"/>
        <end position="308"/>
    </location>
</feature>
<feature type="transmembrane region" description="Helical" evidence="6">
    <location>
        <begin position="57"/>
        <end position="79"/>
    </location>
</feature>
<keyword evidence="4 6" id="KW-0472">Membrane</keyword>
<evidence type="ECO:0000256" key="2">
    <source>
        <dbReference type="ARBA" id="ARBA00022692"/>
    </source>
</evidence>
<feature type="region of interest" description="Disordered" evidence="5">
    <location>
        <begin position="468"/>
        <end position="494"/>
    </location>
</feature>
<feature type="transmembrane region" description="Helical" evidence="6">
    <location>
        <begin position="772"/>
        <end position="792"/>
    </location>
</feature>
<reference evidence="8 9" key="1">
    <citation type="submission" date="2020-04" db="EMBL/GenBank/DDBJ databases">
        <authorList>
            <person name="Alioto T."/>
            <person name="Alioto T."/>
            <person name="Gomez Garrido J."/>
        </authorList>
    </citation>
    <scope>NUCLEOTIDE SEQUENCE [LARGE SCALE GENOMIC DNA]</scope>
</reference>
<feature type="transmembrane region" description="Helical" evidence="6">
    <location>
        <begin position="827"/>
        <end position="852"/>
    </location>
</feature>
<evidence type="ECO:0000256" key="1">
    <source>
        <dbReference type="ARBA" id="ARBA00004141"/>
    </source>
</evidence>
<feature type="transmembrane region" description="Helical" evidence="6">
    <location>
        <begin position="411"/>
        <end position="433"/>
    </location>
</feature>
<feature type="transmembrane region" description="Helical" evidence="6">
    <location>
        <begin position="351"/>
        <end position="369"/>
    </location>
</feature>
<dbReference type="PROSITE" id="PS50850">
    <property type="entry name" value="MFS"/>
    <property type="match status" value="2"/>
</dbReference>
<dbReference type="InterPro" id="IPR011701">
    <property type="entry name" value="MFS"/>
</dbReference>
<organism evidence="8 9">
    <name type="scientific">Cloeon dipterum</name>
    <dbReference type="NCBI Taxonomy" id="197152"/>
    <lineage>
        <taxon>Eukaryota</taxon>
        <taxon>Metazoa</taxon>
        <taxon>Ecdysozoa</taxon>
        <taxon>Arthropoda</taxon>
        <taxon>Hexapoda</taxon>
        <taxon>Insecta</taxon>
        <taxon>Pterygota</taxon>
        <taxon>Palaeoptera</taxon>
        <taxon>Ephemeroptera</taxon>
        <taxon>Pisciforma</taxon>
        <taxon>Baetidae</taxon>
        <taxon>Cloeon</taxon>
    </lineage>
</organism>
<dbReference type="SUPFAM" id="SSF103473">
    <property type="entry name" value="MFS general substrate transporter"/>
    <property type="match status" value="2"/>
</dbReference>
<keyword evidence="3 6" id="KW-1133">Transmembrane helix</keyword>
<feature type="transmembrane region" description="Helical" evidence="6">
    <location>
        <begin position="124"/>
        <end position="142"/>
    </location>
</feature>
<evidence type="ECO:0000256" key="3">
    <source>
        <dbReference type="ARBA" id="ARBA00022989"/>
    </source>
</evidence>
<dbReference type="PANTHER" id="PTHR10924">
    <property type="entry name" value="MAJOR FACILITATOR SUPERFAMILY PROTEIN-RELATED"/>
    <property type="match status" value="1"/>
</dbReference>
<evidence type="ECO:0000256" key="4">
    <source>
        <dbReference type="ARBA" id="ARBA00023136"/>
    </source>
</evidence>
<dbReference type="InterPro" id="IPR049680">
    <property type="entry name" value="FLVCR1-2_SLC49-like"/>
</dbReference>
<feature type="compositionally biased region" description="Basic and acidic residues" evidence="5">
    <location>
        <begin position="475"/>
        <end position="494"/>
    </location>
</feature>
<sequence>MNVLQSSKVTCFKANDGFGFKKMEEENEQPEEKFKVKLELRPEEGQPPVYAVYRRRWAMLALFIAYAVPSSFQVFQYSIVTDVVMQFYKVESIAVNWTATVYMLANVVAIFPSTWFYNKMGLRLSLLLAMGGTCLGTWIKVISVNPDLFWVAMLGQTISALCSSYVLNIQVPLAATWFGPNEVSTACSIGTLGSQIGGALGFLLPVALIPEDGDAAAIEWGFIYIAYGLAIFSTLAFILQLIFLESEPPTPPGNAQAIRARRKESVLEYLKSQFRLLFNLNFVLVFLSYGINLAVFSAVGVFLSLMIVRNFPHASDHAGYVGVLITFAGMIGSVLVGFILDRTRRYKETNIAVYIFSVVAMLIYTFMLMTGQIVLVYVAAAIYGLAMIGYWPAAFEFAAELTYPEPEASSAGMMIFGCQILSVLYTLAYGWLFEPFGDLASNLFMTGSLVVGAALTFFVKSDLRRQQAENASPEANKKKMSEEEASKVEVSEETQNGERNELKLYKRRWTMLAAFILYTTSSSFQLYQYTIIADVMVQYYQVEDINWTSTIYMLAFVVAIFPATWFYNKMGLRPSLLLAMGGTCVGAWIKVLSLRRDLFWVTMLGQTIVALCSTYALNIQVPLAATWFGPKEVSTACSIGLFGPQIGSALGFFVPVVLVSGVPEDGDWSTVQFELSLVFYGVAVYSTIIFVLHLIFLESEPASPPGNAQASRNNDRESVKKYIKAQFSLMKNVNFVLVFLTYSINLAVFSAITVFLSQMIRPIYPDAGNDAGYMGVLITLIGIVGSVLAGFILDRTRRYKEMNIIVYALSTVAMIAYTFLLRSGNIIYVYVGAGLFGITMVGYLPAAFEFAAELTYPEPEASSAGMMTFGCQLLSVLYTLAYGWVFKAYGDLASNLFMSASLLLGTLLTFFVKSDLRRQRAENKYSK</sequence>
<name>A0A8S1DW98_9INSE</name>
<feature type="transmembrane region" description="Helical" evidence="6">
    <location>
        <begin position="892"/>
        <end position="912"/>
    </location>
</feature>
<feature type="transmembrane region" description="Helical" evidence="6">
    <location>
        <begin position="148"/>
        <end position="168"/>
    </location>
</feature>
<dbReference type="GO" id="GO:0020037">
    <property type="term" value="F:heme binding"/>
    <property type="evidence" value="ECO:0007669"/>
    <property type="project" value="TreeGrafter"/>
</dbReference>
<dbReference type="PANTHER" id="PTHR10924:SF4">
    <property type="entry name" value="GH15861P"/>
    <property type="match status" value="1"/>
</dbReference>
<protein>
    <recommendedName>
        <fullName evidence="7">Major facilitator superfamily (MFS) profile domain-containing protein</fullName>
    </recommendedName>
</protein>
<feature type="transmembrane region" description="Helical" evidence="6">
    <location>
        <begin position="547"/>
        <end position="567"/>
    </location>
</feature>
<evidence type="ECO:0000256" key="6">
    <source>
        <dbReference type="SAM" id="Phobius"/>
    </source>
</evidence>
<dbReference type="Pfam" id="PF07690">
    <property type="entry name" value="MFS_1"/>
    <property type="match status" value="2"/>
</dbReference>
<dbReference type="InterPro" id="IPR036259">
    <property type="entry name" value="MFS_trans_sf"/>
</dbReference>
<dbReference type="GO" id="GO:0015232">
    <property type="term" value="F:heme transmembrane transporter activity"/>
    <property type="evidence" value="ECO:0007669"/>
    <property type="project" value="TreeGrafter"/>
</dbReference>
<dbReference type="GO" id="GO:0097037">
    <property type="term" value="P:heme export"/>
    <property type="evidence" value="ECO:0007669"/>
    <property type="project" value="TreeGrafter"/>
</dbReference>
<comment type="caution">
    <text evidence="8">The sequence shown here is derived from an EMBL/GenBank/DDBJ whole genome shotgun (WGS) entry which is preliminary data.</text>
</comment>
<dbReference type="EMBL" id="CADEPI010000268">
    <property type="protein sequence ID" value="CAB3382372.1"/>
    <property type="molecule type" value="Genomic_DNA"/>
</dbReference>
<feature type="domain" description="Major facilitator superfamily (MFS) profile" evidence="7">
    <location>
        <begin position="509"/>
        <end position="917"/>
    </location>
</feature>
<dbReference type="Proteomes" id="UP000494165">
    <property type="component" value="Unassembled WGS sequence"/>
</dbReference>
<proteinExistence type="predicted"/>
<evidence type="ECO:0000313" key="9">
    <source>
        <dbReference type="Proteomes" id="UP000494165"/>
    </source>
</evidence>
<comment type="subcellular location">
    <subcellularLocation>
        <location evidence="1">Membrane</location>
        <topology evidence="1">Multi-pass membrane protein</topology>
    </subcellularLocation>
</comment>
<evidence type="ECO:0000256" key="5">
    <source>
        <dbReference type="SAM" id="MobiDB-lite"/>
    </source>
</evidence>
<keyword evidence="9" id="KW-1185">Reference proteome</keyword>
<feature type="transmembrane region" description="Helical" evidence="6">
    <location>
        <begin position="864"/>
        <end position="886"/>
    </location>
</feature>
<feature type="transmembrane region" description="Helical" evidence="6">
    <location>
        <begin position="439"/>
        <end position="459"/>
    </location>
</feature>
<feature type="transmembrane region" description="Helical" evidence="6">
    <location>
        <begin position="639"/>
        <end position="658"/>
    </location>
</feature>
<gene>
    <name evidence="8" type="ORF">CLODIP_2_CD15658</name>
</gene>
<feature type="transmembrane region" description="Helical" evidence="6">
    <location>
        <begin position="574"/>
        <end position="592"/>
    </location>
</feature>
<evidence type="ECO:0000313" key="8">
    <source>
        <dbReference type="EMBL" id="CAB3382372.1"/>
    </source>
</evidence>